<dbReference type="Proteomes" id="UP000323956">
    <property type="component" value="Unassembled WGS sequence"/>
</dbReference>
<dbReference type="GO" id="GO:0016887">
    <property type="term" value="F:ATP hydrolysis activity"/>
    <property type="evidence" value="ECO:0007669"/>
    <property type="project" value="InterPro"/>
</dbReference>
<reference evidence="5 6" key="1">
    <citation type="submission" date="2017-01" db="EMBL/GenBank/DDBJ databases">
        <authorList>
            <person name="Varghese N."/>
            <person name="Submissions S."/>
        </authorList>
    </citation>
    <scope>NUCLEOTIDE SEQUENCE [LARGE SCALE GENOMIC DNA]</scope>
    <source>
        <strain evidence="5 6">ATCC 700171</strain>
    </source>
</reference>
<keyword evidence="1" id="KW-0547">Nucleotide-binding</keyword>
<dbReference type="Gene3D" id="3.40.50.300">
    <property type="entry name" value="P-loop containing nucleotide triphosphate hydrolases"/>
    <property type="match status" value="1"/>
</dbReference>
<evidence type="ECO:0000256" key="3">
    <source>
        <dbReference type="ARBA" id="ARBA00061607"/>
    </source>
</evidence>
<dbReference type="GO" id="GO:0005524">
    <property type="term" value="F:ATP binding"/>
    <property type="evidence" value="ECO:0007669"/>
    <property type="project" value="UniProtKB-KW"/>
</dbReference>
<organism evidence="5 6">
    <name type="scientific">Paracoccus thiocyanatus</name>
    <dbReference type="NCBI Taxonomy" id="34006"/>
    <lineage>
        <taxon>Bacteria</taxon>
        <taxon>Pseudomonadati</taxon>
        <taxon>Pseudomonadota</taxon>
        <taxon>Alphaproteobacteria</taxon>
        <taxon>Rhodobacterales</taxon>
        <taxon>Paracoccaceae</taxon>
        <taxon>Paracoccus</taxon>
    </lineage>
</organism>
<proteinExistence type="inferred from homology"/>
<feature type="domain" description="AAA+ ATPase" evidence="4">
    <location>
        <begin position="56"/>
        <end position="200"/>
    </location>
</feature>
<dbReference type="PIRSF" id="PIRSF002849">
    <property type="entry name" value="AAA_ATPase_chaperone_MoxR_prd"/>
    <property type="match status" value="1"/>
</dbReference>
<evidence type="ECO:0000313" key="5">
    <source>
        <dbReference type="EMBL" id="SIQ00078.1"/>
    </source>
</evidence>
<dbReference type="InterPro" id="IPR003593">
    <property type="entry name" value="AAA+_ATPase"/>
</dbReference>
<dbReference type="InterPro" id="IPR011703">
    <property type="entry name" value="ATPase_AAA-3"/>
</dbReference>
<protein>
    <submittedName>
        <fullName evidence="5">MoxR-like ATPase</fullName>
    </submittedName>
</protein>
<evidence type="ECO:0000259" key="4">
    <source>
        <dbReference type="SMART" id="SM00382"/>
    </source>
</evidence>
<dbReference type="InterPro" id="IPR050764">
    <property type="entry name" value="CbbQ/NirQ/NorQ/GpvN"/>
</dbReference>
<sequence>MVFLEQKRGIVMAENEKLVSEVLTLTDRLSAARASVEGRFVGQHAVVEQVLAAILSGGHALLVGQPGLGKTMLVDTLATVLGLDAARIQFTPDLMPADILGSEVLDIRSDGTRAFRFIEGPVFTQLLMADEINRASPRTQSALLQAMQEGEVTIGGEHRPLGRPFHVLATQNPIEQEGTYPLPEAQLDRFLLQIDVDYPDRDTERAILLATTGVEQGRAHAVFDAAGLVAAQALIRRMPVGEAVLNAILDLVRAARPGAPEAPGWMADTLVWGPGPRAAQALTLVTRARAALNGRFAPTLDDVEAMAAPVLRHRMALSFAARARGETVEGVIARLLDARMRAAA</sequence>
<dbReference type="InterPro" id="IPR041628">
    <property type="entry name" value="ChlI/MoxR_AAA_lid"/>
</dbReference>
<dbReference type="Pfam" id="PF07726">
    <property type="entry name" value="AAA_3"/>
    <property type="match status" value="1"/>
</dbReference>
<evidence type="ECO:0000256" key="1">
    <source>
        <dbReference type="ARBA" id="ARBA00022741"/>
    </source>
</evidence>
<dbReference type="FunFam" id="3.40.50.300:FF:000640">
    <property type="entry name" value="MoxR family ATPase"/>
    <property type="match status" value="1"/>
</dbReference>
<dbReference type="EMBL" id="FTMK01000002">
    <property type="protein sequence ID" value="SIQ00078.1"/>
    <property type="molecule type" value="Genomic_DNA"/>
</dbReference>
<dbReference type="PANTHER" id="PTHR42759:SF1">
    <property type="entry name" value="MAGNESIUM-CHELATASE SUBUNIT CHLD"/>
    <property type="match status" value="1"/>
</dbReference>
<dbReference type="SMART" id="SM00382">
    <property type="entry name" value="AAA"/>
    <property type="match status" value="1"/>
</dbReference>
<name>A0A1N6P6Q4_9RHOB</name>
<dbReference type="AlphaFoldDB" id="A0A1N6P6Q4"/>
<dbReference type="PANTHER" id="PTHR42759">
    <property type="entry name" value="MOXR FAMILY PROTEIN"/>
    <property type="match status" value="1"/>
</dbReference>
<comment type="similarity">
    <text evidence="3">Belongs to the MoxR family.</text>
</comment>
<dbReference type="SUPFAM" id="SSF52540">
    <property type="entry name" value="P-loop containing nucleoside triphosphate hydrolases"/>
    <property type="match status" value="1"/>
</dbReference>
<dbReference type="InterPro" id="IPR027417">
    <property type="entry name" value="P-loop_NTPase"/>
</dbReference>
<gene>
    <name evidence="5" type="ORF">SAMN05421641_102271</name>
</gene>
<evidence type="ECO:0000256" key="2">
    <source>
        <dbReference type="ARBA" id="ARBA00022840"/>
    </source>
</evidence>
<keyword evidence="2" id="KW-0067">ATP-binding</keyword>
<accession>A0A1N6P6Q4</accession>
<dbReference type="Pfam" id="PF17863">
    <property type="entry name" value="AAA_lid_2"/>
    <property type="match status" value="1"/>
</dbReference>
<dbReference type="Gene3D" id="1.10.8.80">
    <property type="entry name" value="Magnesium chelatase subunit I, C-Terminal domain"/>
    <property type="match status" value="1"/>
</dbReference>
<dbReference type="CDD" id="cd00009">
    <property type="entry name" value="AAA"/>
    <property type="match status" value="1"/>
</dbReference>
<evidence type="ECO:0000313" key="6">
    <source>
        <dbReference type="Proteomes" id="UP000323956"/>
    </source>
</evidence>